<keyword evidence="3" id="KW-1185">Reference proteome</keyword>
<evidence type="ECO:0000313" key="3">
    <source>
        <dbReference type="Proteomes" id="UP000654918"/>
    </source>
</evidence>
<accession>A0A8H6K1K1</accession>
<protein>
    <submittedName>
        <fullName evidence="2">Uncharacterized protein</fullName>
    </submittedName>
</protein>
<proteinExistence type="predicted"/>
<comment type="caution">
    <text evidence="2">The sequence shown here is derived from an EMBL/GenBank/DDBJ whole genome shotgun (WGS) entry which is preliminary data.</text>
</comment>
<organism evidence="2 3">
    <name type="scientific">Colletotrichum plurivorum</name>
    <dbReference type="NCBI Taxonomy" id="2175906"/>
    <lineage>
        <taxon>Eukaryota</taxon>
        <taxon>Fungi</taxon>
        <taxon>Dikarya</taxon>
        <taxon>Ascomycota</taxon>
        <taxon>Pezizomycotina</taxon>
        <taxon>Sordariomycetes</taxon>
        <taxon>Hypocreomycetidae</taxon>
        <taxon>Glomerellales</taxon>
        <taxon>Glomerellaceae</taxon>
        <taxon>Colletotrichum</taxon>
        <taxon>Colletotrichum orchidearum species complex</taxon>
    </lineage>
</organism>
<evidence type="ECO:0000313" key="2">
    <source>
        <dbReference type="EMBL" id="KAF6823362.1"/>
    </source>
</evidence>
<dbReference type="EMBL" id="WIGO01000214">
    <property type="protein sequence ID" value="KAF6823362.1"/>
    <property type="molecule type" value="Genomic_DNA"/>
</dbReference>
<gene>
    <name evidence="2" type="ORF">CPLU01_11443</name>
</gene>
<name>A0A8H6K1K1_9PEZI</name>
<sequence length="134" mass="15030">MEKAKRRRRKRNNLEEAVEEILRKVPQPSLGFPLPPSFQIEFQLLVLPDTQGFSAGRSLAGLAVTTARSDRPLLPSESVMLPALGNGNFWWMTWCCPSWACRSLKLVLQRAAQWPDPRATPPSSPSTVLHHQSS</sequence>
<feature type="region of interest" description="Disordered" evidence="1">
    <location>
        <begin position="115"/>
        <end position="134"/>
    </location>
</feature>
<dbReference type="Proteomes" id="UP000654918">
    <property type="component" value="Unassembled WGS sequence"/>
</dbReference>
<evidence type="ECO:0000256" key="1">
    <source>
        <dbReference type="SAM" id="MobiDB-lite"/>
    </source>
</evidence>
<dbReference type="AlphaFoldDB" id="A0A8H6K1K1"/>
<reference evidence="2" key="1">
    <citation type="journal article" date="2020" name="Phytopathology">
        <title>Genome Sequence Resources of Colletotrichum truncatum, C. plurivorum, C. musicola, and C. sojae: Four Species Pathogenic to Soybean (Glycine max).</title>
        <authorList>
            <person name="Rogerio F."/>
            <person name="Boufleur T.R."/>
            <person name="Ciampi-Guillardi M."/>
            <person name="Sukno S.A."/>
            <person name="Thon M.R."/>
            <person name="Massola Junior N.S."/>
            <person name="Baroncelli R."/>
        </authorList>
    </citation>
    <scope>NUCLEOTIDE SEQUENCE</scope>
    <source>
        <strain evidence="2">LFN00145</strain>
    </source>
</reference>
<feature type="compositionally biased region" description="Polar residues" evidence="1">
    <location>
        <begin position="125"/>
        <end position="134"/>
    </location>
</feature>